<reference evidence="1 3" key="2">
    <citation type="journal article" date="2013" name="Nature">
        <title>Insights into bilaterian evolution from three spiralian genomes.</title>
        <authorList>
            <person name="Simakov O."/>
            <person name="Marletaz F."/>
            <person name="Cho S.J."/>
            <person name="Edsinger-Gonzales E."/>
            <person name="Havlak P."/>
            <person name="Hellsten U."/>
            <person name="Kuo D.H."/>
            <person name="Larsson T."/>
            <person name="Lv J."/>
            <person name="Arendt D."/>
            <person name="Savage R."/>
            <person name="Osoegawa K."/>
            <person name="de Jong P."/>
            <person name="Grimwood J."/>
            <person name="Chapman J.A."/>
            <person name="Shapiro H."/>
            <person name="Aerts A."/>
            <person name="Otillar R.P."/>
            <person name="Terry A.Y."/>
            <person name="Boore J.L."/>
            <person name="Grigoriev I.V."/>
            <person name="Lindberg D.R."/>
            <person name="Seaver E.C."/>
            <person name="Weisblat D.A."/>
            <person name="Putnam N.H."/>
            <person name="Rokhsar D.S."/>
        </authorList>
    </citation>
    <scope>NUCLEOTIDE SEQUENCE</scope>
    <source>
        <strain evidence="1 3">I ESC-2004</strain>
    </source>
</reference>
<dbReference type="Proteomes" id="UP000014760">
    <property type="component" value="Unassembled WGS sequence"/>
</dbReference>
<keyword evidence="3" id="KW-1185">Reference proteome</keyword>
<reference evidence="2" key="3">
    <citation type="submission" date="2015-06" db="UniProtKB">
        <authorList>
            <consortium name="EnsemblMetazoa"/>
        </authorList>
    </citation>
    <scope>IDENTIFICATION</scope>
</reference>
<dbReference type="EnsemblMetazoa" id="CapteT210714">
    <property type="protein sequence ID" value="CapteP210714"/>
    <property type="gene ID" value="CapteG210714"/>
</dbReference>
<gene>
    <name evidence="1" type="ORF">CAPTEDRAFT_210714</name>
</gene>
<evidence type="ECO:0000313" key="3">
    <source>
        <dbReference type="Proteomes" id="UP000014760"/>
    </source>
</evidence>
<name>R7UDI2_CAPTE</name>
<protein>
    <submittedName>
        <fullName evidence="1 2">Uncharacterized protein</fullName>
    </submittedName>
</protein>
<reference evidence="3" key="1">
    <citation type="submission" date="2012-12" db="EMBL/GenBank/DDBJ databases">
        <authorList>
            <person name="Hellsten U."/>
            <person name="Grimwood J."/>
            <person name="Chapman J.A."/>
            <person name="Shapiro H."/>
            <person name="Aerts A."/>
            <person name="Otillar R.P."/>
            <person name="Terry A.Y."/>
            <person name="Boore J.L."/>
            <person name="Simakov O."/>
            <person name="Marletaz F."/>
            <person name="Cho S.-J."/>
            <person name="Edsinger-Gonzales E."/>
            <person name="Havlak P."/>
            <person name="Kuo D.-H."/>
            <person name="Larsson T."/>
            <person name="Lv J."/>
            <person name="Arendt D."/>
            <person name="Savage R."/>
            <person name="Osoegawa K."/>
            <person name="de Jong P."/>
            <person name="Lindberg D.R."/>
            <person name="Seaver E.C."/>
            <person name="Weisblat D.A."/>
            <person name="Putnam N.H."/>
            <person name="Grigoriev I.V."/>
            <person name="Rokhsar D.S."/>
        </authorList>
    </citation>
    <scope>NUCLEOTIDE SEQUENCE</scope>
    <source>
        <strain evidence="3">I ESC-2004</strain>
    </source>
</reference>
<dbReference type="EMBL" id="AMQN01024159">
    <property type="status" value="NOT_ANNOTATED_CDS"/>
    <property type="molecule type" value="Genomic_DNA"/>
</dbReference>
<evidence type="ECO:0000313" key="2">
    <source>
        <dbReference type="EnsemblMetazoa" id="CapteP210714"/>
    </source>
</evidence>
<dbReference type="AlphaFoldDB" id="R7UDI2"/>
<proteinExistence type="predicted"/>
<evidence type="ECO:0000313" key="1">
    <source>
        <dbReference type="EMBL" id="ELU04171.1"/>
    </source>
</evidence>
<dbReference type="EMBL" id="KB302603">
    <property type="protein sequence ID" value="ELU04171.1"/>
    <property type="molecule type" value="Genomic_DNA"/>
</dbReference>
<dbReference type="EMBL" id="AMQN01024158">
    <property type="status" value="NOT_ANNOTATED_CDS"/>
    <property type="molecule type" value="Genomic_DNA"/>
</dbReference>
<accession>R7UDI2</accession>
<dbReference type="HOGENOM" id="CLU_1355795_0_0_1"/>
<sequence>MVVSSDDSVTNLNHNRSRCFISTHENTRFFAIRHKDALVTFELRQRHNTMPFVVVVTGLSLPLLITAADNVISWPCGFEIFWDGWQCIANLPPHYELSRTESKECQWYTVKILREGIIQRSFIHLDTKTLAQFYTVLVRPTLIMLPPSRPLKNIRKNIEKLECFQRRSTKQVPGLQTLDNPGFGRRDHLKPEHCIEFGKHPE</sequence>
<organism evidence="1">
    <name type="scientific">Capitella teleta</name>
    <name type="common">Polychaete worm</name>
    <dbReference type="NCBI Taxonomy" id="283909"/>
    <lineage>
        <taxon>Eukaryota</taxon>
        <taxon>Metazoa</taxon>
        <taxon>Spiralia</taxon>
        <taxon>Lophotrochozoa</taxon>
        <taxon>Annelida</taxon>
        <taxon>Polychaeta</taxon>
        <taxon>Sedentaria</taxon>
        <taxon>Scolecida</taxon>
        <taxon>Capitellidae</taxon>
        <taxon>Capitella</taxon>
    </lineage>
</organism>